<reference evidence="3 4" key="1">
    <citation type="submission" date="2019-06" db="EMBL/GenBank/DDBJ databases">
        <title>Sequencing the genomes of 1000 actinobacteria strains.</title>
        <authorList>
            <person name="Klenk H.-P."/>
        </authorList>
    </citation>
    <scope>NUCLEOTIDE SEQUENCE [LARGE SCALE GENOMIC DNA]</scope>
    <source>
        <strain evidence="3 4">DSM 43186</strain>
    </source>
</reference>
<keyword evidence="2" id="KW-0812">Transmembrane</keyword>
<dbReference type="EMBL" id="VFPQ01000002">
    <property type="protein sequence ID" value="TQM72689.1"/>
    <property type="molecule type" value="Genomic_DNA"/>
</dbReference>
<name>A0A543IQ72_9ACTN</name>
<dbReference type="Proteomes" id="UP000319213">
    <property type="component" value="Unassembled WGS sequence"/>
</dbReference>
<evidence type="ECO:0000313" key="3">
    <source>
        <dbReference type="EMBL" id="TQM72689.1"/>
    </source>
</evidence>
<keyword evidence="2" id="KW-0472">Membrane</keyword>
<comment type="caution">
    <text evidence="3">The sequence shown here is derived from an EMBL/GenBank/DDBJ whole genome shotgun (WGS) entry which is preliminary data.</text>
</comment>
<sequence>MVVLGILMILLAIAAAIAVLVNEPATATTITVFGRPFEVSTTQMFVLGVITTALFLIGLALLLNGLRRAGARRKELRYARLEGRDRLARLEEENRDLQRRLQGGAPSREASSREAPPTGRRAAAEEPVRRAEPAAPAEERAGASREGGYAEDRPGYAAGRGAEHTEPAQHRGFIDRLVSIGRHREGTPRR</sequence>
<evidence type="ECO:0000256" key="2">
    <source>
        <dbReference type="SAM" id="Phobius"/>
    </source>
</evidence>
<protein>
    <submittedName>
        <fullName evidence="3">Uncharacterized protein</fullName>
    </submittedName>
</protein>
<evidence type="ECO:0000256" key="1">
    <source>
        <dbReference type="SAM" id="MobiDB-lite"/>
    </source>
</evidence>
<feature type="compositionally biased region" description="Basic and acidic residues" evidence="1">
    <location>
        <begin position="122"/>
        <end position="154"/>
    </location>
</feature>
<proteinExistence type="predicted"/>
<gene>
    <name evidence="3" type="ORF">FHX40_4842</name>
</gene>
<evidence type="ECO:0000313" key="4">
    <source>
        <dbReference type="Proteomes" id="UP000319213"/>
    </source>
</evidence>
<organism evidence="3 4">
    <name type="scientific">Thermopolyspora flexuosa</name>
    <dbReference type="NCBI Taxonomy" id="103836"/>
    <lineage>
        <taxon>Bacteria</taxon>
        <taxon>Bacillati</taxon>
        <taxon>Actinomycetota</taxon>
        <taxon>Actinomycetes</taxon>
        <taxon>Streptosporangiales</taxon>
        <taxon>Streptosporangiaceae</taxon>
        <taxon>Thermopolyspora</taxon>
    </lineage>
</organism>
<accession>A0A543IQ72</accession>
<keyword evidence="4" id="KW-1185">Reference proteome</keyword>
<feature type="compositionally biased region" description="Basic and acidic residues" evidence="1">
    <location>
        <begin position="161"/>
        <end position="174"/>
    </location>
</feature>
<feature type="region of interest" description="Disordered" evidence="1">
    <location>
        <begin position="97"/>
        <end position="190"/>
    </location>
</feature>
<keyword evidence="2" id="KW-1133">Transmembrane helix</keyword>
<feature type="transmembrane region" description="Helical" evidence="2">
    <location>
        <begin position="45"/>
        <end position="66"/>
    </location>
</feature>
<dbReference type="AlphaFoldDB" id="A0A543IQ72"/>
<dbReference type="RefSeq" id="WP_142262218.1">
    <property type="nucleotide sequence ID" value="NZ_BMPV01000002.1"/>
</dbReference>